<accession>A0A8C4Q8K4</accession>
<name>A0A8C4Q8K4_EPTBU</name>
<dbReference type="PRINTS" id="PR00263">
    <property type="entry name" value="HBGFFGF"/>
</dbReference>
<dbReference type="OMA" id="HVTHGWG"/>
<evidence type="ECO:0000256" key="2">
    <source>
        <dbReference type="RuleBase" id="RU049442"/>
    </source>
</evidence>
<organism evidence="3 4">
    <name type="scientific">Eptatretus burgeri</name>
    <name type="common">Inshore hagfish</name>
    <dbReference type="NCBI Taxonomy" id="7764"/>
    <lineage>
        <taxon>Eukaryota</taxon>
        <taxon>Metazoa</taxon>
        <taxon>Chordata</taxon>
        <taxon>Craniata</taxon>
        <taxon>Vertebrata</taxon>
        <taxon>Cyclostomata</taxon>
        <taxon>Myxini</taxon>
        <taxon>Myxiniformes</taxon>
        <taxon>Myxinidae</taxon>
        <taxon>Eptatretinae</taxon>
        <taxon>Eptatretus</taxon>
    </lineage>
</organism>
<proteinExistence type="inferred from homology"/>
<protein>
    <recommendedName>
        <fullName evidence="2">Fibroblast growth factor</fullName>
        <shortName evidence="2">FGF</shortName>
    </recommendedName>
</protein>
<dbReference type="Ensembl" id="ENSEBUT00000012278.1">
    <property type="protein sequence ID" value="ENSEBUP00000011703.1"/>
    <property type="gene ID" value="ENSEBUG00000007496.1"/>
</dbReference>
<dbReference type="GO" id="GO:0008083">
    <property type="term" value="F:growth factor activity"/>
    <property type="evidence" value="ECO:0007669"/>
    <property type="project" value="InterPro"/>
</dbReference>
<dbReference type="SUPFAM" id="SSF50353">
    <property type="entry name" value="Cytokine"/>
    <property type="match status" value="1"/>
</dbReference>
<evidence type="ECO:0000313" key="4">
    <source>
        <dbReference type="Proteomes" id="UP000694388"/>
    </source>
</evidence>
<sequence length="220" mass="24491">MPSPQYLWSTSMDAVLMTCCYTFLLITPGVLKCTLALPPSNPLQEVGWGDFMRLRHLYATNHRSTRSGFLQILSDGSVYGAWRQNSHSVMEIKSVARGVVVIRGVRTDKFLCVDADGRLHGSVKSSCAFRERLLGDGRNVYETLHSGKRIELQQGPGKIARLSRFLPVASYEPIENLHGWNRQEASGQLSEEELSPDSVDPLGVLVKWRRPCQGSSSLIS</sequence>
<keyword evidence="4" id="KW-1185">Reference proteome</keyword>
<reference evidence="3" key="2">
    <citation type="submission" date="2025-09" db="UniProtKB">
        <authorList>
            <consortium name="Ensembl"/>
        </authorList>
    </citation>
    <scope>IDENTIFICATION</scope>
</reference>
<dbReference type="Pfam" id="PF00167">
    <property type="entry name" value="FGF"/>
    <property type="match status" value="1"/>
</dbReference>
<dbReference type="GeneTree" id="ENSGT00940000160601"/>
<dbReference type="InterPro" id="IPR008996">
    <property type="entry name" value="IL1/FGF"/>
</dbReference>
<dbReference type="InterPro" id="IPR002209">
    <property type="entry name" value="Fibroblast_GF_fam"/>
</dbReference>
<dbReference type="AlphaFoldDB" id="A0A8C4Q8K4"/>
<comment type="similarity">
    <text evidence="1 2">Belongs to the heparin-binding growth factors family.</text>
</comment>
<evidence type="ECO:0000313" key="3">
    <source>
        <dbReference type="Ensembl" id="ENSEBUP00000011703.1"/>
    </source>
</evidence>
<dbReference type="SMART" id="SM00442">
    <property type="entry name" value="FGF"/>
    <property type="match status" value="1"/>
</dbReference>
<dbReference type="Gene3D" id="2.80.10.50">
    <property type="match status" value="1"/>
</dbReference>
<evidence type="ECO:0000256" key="1">
    <source>
        <dbReference type="ARBA" id="ARBA00007936"/>
    </source>
</evidence>
<reference evidence="3" key="1">
    <citation type="submission" date="2025-08" db="UniProtKB">
        <authorList>
            <consortium name="Ensembl"/>
        </authorList>
    </citation>
    <scope>IDENTIFICATION</scope>
</reference>
<dbReference type="Proteomes" id="UP000694388">
    <property type="component" value="Unplaced"/>
</dbReference>
<dbReference type="PANTHER" id="PTHR11486">
    <property type="entry name" value="FIBROBLAST GROWTH FACTOR"/>
    <property type="match status" value="1"/>
</dbReference>